<dbReference type="AlphaFoldDB" id="A0AA36JGU2"/>
<dbReference type="Proteomes" id="UP001178507">
    <property type="component" value="Unassembled WGS sequence"/>
</dbReference>
<evidence type="ECO:0000259" key="1">
    <source>
        <dbReference type="Pfam" id="PF18299"/>
    </source>
</evidence>
<keyword evidence="3" id="KW-1185">Reference proteome</keyword>
<gene>
    <name evidence="2" type="ORF">EVOR1521_LOCUS27613</name>
</gene>
<sequence length="272" mass="30340">MASFPARAYVQTFDEVPQDYQPVVEELKSRGVEVHLRTTESMLAKPFPLTKDDLVVGDFDWTRIALKQLGCPMPAPPDYPKCLEHLLHRKIWQSTLGEVRDQLAALPSHIEHQVFIKPAMDTKAFSAIIEPKEQMLGTLLDGIPGALDPLPAEMPVHCAEVIDMISEYRVYVVEGEIRAVCHYKGPSRGDGAIDELVVEDAVRTLCSSEEGHGLAGMGMDFAVIRQRTGDRTVFKTCLVEVNDGYSLGKYNGVSGKDYTDLLIARWKQLVQR</sequence>
<dbReference type="Pfam" id="PF18299">
    <property type="entry name" value="R2K_2"/>
    <property type="match status" value="1"/>
</dbReference>
<feature type="domain" description="ATP-grasp" evidence="1">
    <location>
        <begin position="87"/>
        <end position="260"/>
    </location>
</feature>
<reference evidence="2" key="1">
    <citation type="submission" date="2023-08" db="EMBL/GenBank/DDBJ databases">
        <authorList>
            <person name="Chen Y."/>
            <person name="Shah S."/>
            <person name="Dougan E. K."/>
            <person name="Thang M."/>
            <person name="Chan C."/>
        </authorList>
    </citation>
    <scope>NUCLEOTIDE SEQUENCE</scope>
</reference>
<accession>A0AA36JGU2</accession>
<dbReference type="InterPro" id="IPR041261">
    <property type="entry name" value="R2K_2"/>
</dbReference>
<dbReference type="EMBL" id="CAUJNA010003582">
    <property type="protein sequence ID" value="CAJ1405386.1"/>
    <property type="molecule type" value="Genomic_DNA"/>
</dbReference>
<evidence type="ECO:0000313" key="3">
    <source>
        <dbReference type="Proteomes" id="UP001178507"/>
    </source>
</evidence>
<evidence type="ECO:0000313" key="2">
    <source>
        <dbReference type="EMBL" id="CAJ1405386.1"/>
    </source>
</evidence>
<name>A0AA36JGU2_9DINO</name>
<comment type="caution">
    <text evidence="2">The sequence shown here is derived from an EMBL/GenBank/DDBJ whole genome shotgun (WGS) entry which is preliminary data.</text>
</comment>
<organism evidence="2 3">
    <name type="scientific">Effrenium voratum</name>
    <dbReference type="NCBI Taxonomy" id="2562239"/>
    <lineage>
        <taxon>Eukaryota</taxon>
        <taxon>Sar</taxon>
        <taxon>Alveolata</taxon>
        <taxon>Dinophyceae</taxon>
        <taxon>Suessiales</taxon>
        <taxon>Symbiodiniaceae</taxon>
        <taxon>Effrenium</taxon>
    </lineage>
</organism>
<proteinExistence type="predicted"/>
<protein>
    <recommendedName>
        <fullName evidence="1">ATP-grasp domain-containing protein</fullName>
    </recommendedName>
</protein>